<protein>
    <submittedName>
        <fullName evidence="2">Uncharacterized protein</fullName>
    </submittedName>
</protein>
<proteinExistence type="predicted"/>
<keyword evidence="3" id="KW-1185">Reference proteome</keyword>
<dbReference type="OrthoDB" id="5238363at2759"/>
<accession>A0A2J5I819</accession>
<name>A0A2J5I819_9EURO</name>
<evidence type="ECO:0000313" key="2">
    <source>
        <dbReference type="EMBL" id="PLN86069.1"/>
    </source>
</evidence>
<evidence type="ECO:0000313" key="3">
    <source>
        <dbReference type="Proteomes" id="UP000235023"/>
    </source>
</evidence>
<gene>
    <name evidence="2" type="ORF">BDW42DRAFT_159199</name>
</gene>
<sequence length="185" mass="21310">MVFNKYLIVHGKSFILRYSFKTLIPPVAKRYLDFPVHPLRPKIQHMYDNRDPETLWWRVSLHQLGQHKRVVRSWGARRARVAFRETLKQHGFDEAGKRLEPGTTQYGCMDSPNGGLKGSLEVIVRVESIDEPFAEVQSDMHSLFDQLADKARRLGPQRIIASPTPARKPGLWKPKWAGKTNNIGQ</sequence>
<dbReference type="Proteomes" id="UP000235023">
    <property type="component" value="Unassembled WGS sequence"/>
</dbReference>
<feature type="region of interest" description="Disordered" evidence="1">
    <location>
        <begin position="161"/>
        <end position="185"/>
    </location>
</feature>
<dbReference type="AlphaFoldDB" id="A0A2J5I819"/>
<dbReference type="EMBL" id="KZ559500">
    <property type="protein sequence ID" value="PLN86069.1"/>
    <property type="molecule type" value="Genomic_DNA"/>
</dbReference>
<reference evidence="3" key="1">
    <citation type="submission" date="2017-12" db="EMBL/GenBank/DDBJ databases">
        <authorList>
            <consortium name="DOE Joint Genome Institute"/>
            <person name="Mondo S.J."/>
            <person name="Kjaerbolling I."/>
            <person name="Vesth T.C."/>
            <person name="Frisvad J.C."/>
            <person name="Nybo J.L."/>
            <person name="Theobald S."/>
            <person name="Kuo A."/>
            <person name="Bowyer P."/>
            <person name="Matsuda Y."/>
            <person name="Lyhne E.K."/>
            <person name="Kogle M.E."/>
            <person name="Clum A."/>
            <person name="Lipzen A."/>
            <person name="Salamov A."/>
            <person name="Ngan C.Y."/>
            <person name="Daum C."/>
            <person name="Chiniquy J."/>
            <person name="Barry K."/>
            <person name="LaButti K."/>
            <person name="Haridas S."/>
            <person name="Simmons B.A."/>
            <person name="Magnuson J.K."/>
            <person name="Mortensen U.H."/>
            <person name="Larsen T.O."/>
            <person name="Grigoriev I.V."/>
            <person name="Baker S.E."/>
            <person name="Andersen M.R."/>
            <person name="Nordberg H.P."/>
            <person name="Cantor M.N."/>
            <person name="Hua S.X."/>
        </authorList>
    </citation>
    <scope>NUCLEOTIDE SEQUENCE [LARGE SCALE GENOMIC DNA]</scope>
    <source>
        <strain evidence="3">IBT 19404</strain>
    </source>
</reference>
<organism evidence="2 3">
    <name type="scientific">Aspergillus taichungensis</name>
    <dbReference type="NCBI Taxonomy" id="482145"/>
    <lineage>
        <taxon>Eukaryota</taxon>
        <taxon>Fungi</taxon>
        <taxon>Dikarya</taxon>
        <taxon>Ascomycota</taxon>
        <taxon>Pezizomycotina</taxon>
        <taxon>Eurotiomycetes</taxon>
        <taxon>Eurotiomycetidae</taxon>
        <taxon>Eurotiales</taxon>
        <taxon>Aspergillaceae</taxon>
        <taxon>Aspergillus</taxon>
        <taxon>Aspergillus subgen. Circumdati</taxon>
    </lineage>
</organism>
<evidence type="ECO:0000256" key="1">
    <source>
        <dbReference type="SAM" id="MobiDB-lite"/>
    </source>
</evidence>